<keyword evidence="6" id="KW-0694">RNA-binding</keyword>
<sequence length="187" mass="20701">MAIYETVVILDSLLPAKEIDDAVDRFSQIITENGGTIRKVDKWGKRRLAYEIQKKQYGFYVAIEFEGEGNIPKALQSEYNYTDPVLRYLTYRYDKHQLKAMAKAAKMQASLEVASTAAAEAPAETPVPEAVEEKTEAPAEETAVEETPVEETAAKSETEVTEEAGAEEETATEAPAEEASTEEEKND</sequence>
<dbReference type="InterPro" id="IPR000529">
    <property type="entry name" value="Ribosomal_bS6"/>
</dbReference>
<dbReference type="GO" id="GO:0006412">
    <property type="term" value="P:translation"/>
    <property type="evidence" value="ECO:0007669"/>
    <property type="project" value="UniProtKB-UniRule"/>
</dbReference>
<dbReference type="GO" id="GO:1990904">
    <property type="term" value="C:ribonucleoprotein complex"/>
    <property type="evidence" value="ECO:0007669"/>
    <property type="project" value="UniProtKB-KW"/>
</dbReference>
<comment type="similarity">
    <text evidence="1 6">Belongs to the bacterial ribosomal protein bS6 family.</text>
</comment>
<evidence type="ECO:0000256" key="3">
    <source>
        <dbReference type="ARBA" id="ARBA00023274"/>
    </source>
</evidence>
<dbReference type="CDD" id="cd00473">
    <property type="entry name" value="bS6"/>
    <property type="match status" value="1"/>
</dbReference>
<dbReference type="PANTHER" id="PTHR21011:SF1">
    <property type="entry name" value="SMALL RIBOSOMAL SUBUNIT PROTEIN BS6M"/>
    <property type="match status" value="1"/>
</dbReference>
<protein>
    <recommendedName>
        <fullName evidence="5 6">Small ribosomal subunit protein bS6</fullName>
    </recommendedName>
</protein>
<reference evidence="8" key="1">
    <citation type="journal article" date="2020" name="mSystems">
        <title>Genome- and Community-Level Interaction Insights into Carbon Utilization and Element Cycling Functions of Hydrothermarchaeota in Hydrothermal Sediment.</title>
        <authorList>
            <person name="Zhou Z."/>
            <person name="Liu Y."/>
            <person name="Xu W."/>
            <person name="Pan J."/>
            <person name="Luo Z.H."/>
            <person name="Li M."/>
        </authorList>
    </citation>
    <scope>NUCLEOTIDE SEQUENCE [LARGE SCALE GENOMIC DNA]</scope>
    <source>
        <strain evidence="8">HyVt-460</strain>
    </source>
</reference>
<evidence type="ECO:0000256" key="5">
    <source>
        <dbReference type="ARBA" id="ARBA00035294"/>
    </source>
</evidence>
<dbReference type="InterPro" id="IPR020814">
    <property type="entry name" value="Ribosomal_S6_plastid/chlpt"/>
</dbReference>
<comment type="function">
    <text evidence="4 6">Binds together with bS18 to 16S ribosomal RNA.</text>
</comment>
<evidence type="ECO:0000256" key="1">
    <source>
        <dbReference type="ARBA" id="ARBA00009512"/>
    </source>
</evidence>
<dbReference type="SUPFAM" id="SSF54995">
    <property type="entry name" value="Ribosomal protein S6"/>
    <property type="match status" value="1"/>
</dbReference>
<dbReference type="EMBL" id="DRLI01000084">
    <property type="protein sequence ID" value="HHM01811.1"/>
    <property type="molecule type" value="Genomic_DNA"/>
</dbReference>
<dbReference type="GO" id="GO:0070181">
    <property type="term" value="F:small ribosomal subunit rRNA binding"/>
    <property type="evidence" value="ECO:0007669"/>
    <property type="project" value="TreeGrafter"/>
</dbReference>
<dbReference type="PANTHER" id="PTHR21011">
    <property type="entry name" value="MITOCHONDRIAL 28S RIBOSOMAL PROTEIN S6"/>
    <property type="match status" value="1"/>
</dbReference>
<dbReference type="InterPro" id="IPR014717">
    <property type="entry name" value="Transl_elong_EF1B/ribsomal_bS6"/>
</dbReference>
<organism evidence="8">
    <name type="scientific">Caldithrix abyssi</name>
    <dbReference type="NCBI Taxonomy" id="187145"/>
    <lineage>
        <taxon>Bacteria</taxon>
        <taxon>Pseudomonadati</taxon>
        <taxon>Calditrichota</taxon>
        <taxon>Calditrichia</taxon>
        <taxon>Calditrichales</taxon>
        <taxon>Calditrichaceae</taxon>
        <taxon>Caldithrix</taxon>
    </lineage>
</organism>
<evidence type="ECO:0000256" key="6">
    <source>
        <dbReference type="HAMAP-Rule" id="MF_00360"/>
    </source>
</evidence>
<comment type="caution">
    <text evidence="8">The sequence shown here is derived from an EMBL/GenBank/DDBJ whole genome shotgun (WGS) entry which is preliminary data.</text>
</comment>
<dbReference type="GO" id="GO:0005737">
    <property type="term" value="C:cytoplasm"/>
    <property type="evidence" value="ECO:0007669"/>
    <property type="project" value="UniProtKB-ARBA"/>
</dbReference>
<feature type="compositionally biased region" description="Acidic residues" evidence="7">
    <location>
        <begin position="159"/>
        <end position="187"/>
    </location>
</feature>
<feature type="compositionally biased region" description="Low complexity" evidence="7">
    <location>
        <begin position="117"/>
        <end position="129"/>
    </location>
</feature>
<dbReference type="NCBIfam" id="TIGR00166">
    <property type="entry name" value="S6"/>
    <property type="match status" value="1"/>
</dbReference>
<dbReference type="Gene3D" id="3.30.70.60">
    <property type="match status" value="1"/>
</dbReference>
<dbReference type="Pfam" id="PF01250">
    <property type="entry name" value="Ribosomal_S6"/>
    <property type="match status" value="1"/>
</dbReference>
<feature type="region of interest" description="Disordered" evidence="7">
    <location>
        <begin position="117"/>
        <end position="187"/>
    </location>
</feature>
<evidence type="ECO:0000256" key="2">
    <source>
        <dbReference type="ARBA" id="ARBA00022980"/>
    </source>
</evidence>
<evidence type="ECO:0000256" key="4">
    <source>
        <dbReference type="ARBA" id="ARBA00035104"/>
    </source>
</evidence>
<keyword evidence="2 6" id="KW-0689">Ribosomal protein</keyword>
<name>A0A7V5RNF3_CALAY</name>
<evidence type="ECO:0000256" key="7">
    <source>
        <dbReference type="SAM" id="MobiDB-lite"/>
    </source>
</evidence>
<evidence type="ECO:0000313" key="8">
    <source>
        <dbReference type="EMBL" id="HHM01811.1"/>
    </source>
</evidence>
<accession>A0A7V5RNF3</accession>
<feature type="compositionally biased region" description="Acidic residues" evidence="7">
    <location>
        <begin position="138"/>
        <end position="149"/>
    </location>
</feature>
<keyword evidence="3 6" id="KW-0687">Ribonucleoprotein</keyword>
<proteinExistence type="inferred from homology"/>
<dbReference type="GO" id="GO:0003735">
    <property type="term" value="F:structural constituent of ribosome"/>
    <property type="evidence" value="ECO:0007669"/>
    <property type="project" value="InterPro"/>
</dbReference>
<dbReference type="GO" id="GO:0005840">
    <property type="term" value="C:ribosome"/>
    <property type="evidence" value="ECO:0007669"/>
    <property type="project" value="UniProtKB-KW"/>
</dbReference>
<dbReference type="AlphaFoldDB" id="A0A7V5RNF3"/>
<dbReference type="InterPro" id="IPR035980">
    <property type="entry name" value="Ribosomal_bS6_sf"/>
</dbReference>
<keyword evidence="6" id="KW-0699">rRNA-binding</keyword>
<gene>
    <name evidence="6 8" type="primary">rpsF</name>
    <name evidence="8" type="ORF">ENJ15_02280</name>
</gene>
<dbReference type="Proteomes" id="UP000885771">
    <property type="component" value="Unassembled WGS sequence"/>
</dbReference>
<dbReference type="HAMAP" id="MF_00360">
    <property type="entry name" value="Ribosomal_bS6"/>
    <property type="match status" value="1"/>
</dbReference>